<accession>A0A1Z1F9D8</accession>
<dbReference type="KEGG" id="cman:A9D14_03710"/>
<sequence>MSVYETLRHFADSYGLVVMLAIFVTLCAWPFRPGAKQHNRAAANLIFKDENDGE</sequence>
<dbReference type="RefSeq" id="WP_066843029.1">
    <property type="nucleotide sequence ID" value="NZ_CP019602.1"/>
</dbReference>
<dbReference type="CDD" id="cd01324">
    <property type="entry name" value="cbb3_Oxidase_CcoQ"/>
    <property type="match status" value="1"/>
</dbReference>
<keyword evidence="3" id="KW-1185">Reference proteome</keyword>
<organism evidence="2 3">
    <name type="scientific">Croceicoccus marinus</name>
    <dbReference type="NCBI Taxonomy" id="450378"/>
    <lineage>
        <taxon>Bacteria</taxon>
        <taxon>Pseudomonadati</taxon>
        <taxon>Pseudomonadota</taxon>
        <taxon>Alphaproteobacteria</taxon>
        <taxon>Sphingomonadales</taxon>
        <taxon>Erythrobacteraceae</taxon>
        <taxon>Croceicoccus</taxon>
    </lineage>
</organism>
<dbReference type="Pfam" id="PF05545">
    <property type="entry name" value="FixQ"/>
    <property type="match status" value="1"/>
</dbReference>
<dbReference type="OrthoDB" id="9801588at2"/>
<protein>
    <submittedName>
        <fullName evidence="2">Cytochrome C oxidase Cbb3</fullName>
    </submittedName>
</protein>
<keyword evidence="1" id="KW-0812">Transmembrane</keyword>
<dbReference type="AlphaFoldDB" id="A0A1Z1F9D8"/>
<proteinExistence type="predicted"/>
<reference evidence="2 3" key="1">
    <citation type="submission" date="2017-01" db="EMBL/GenBank/DDBJ databases">
        <title>Complete genome sequence of esterase-producing bacterium Croceicoccus marinus E4A9.</title>
        <authorList>
            <person name="Wu Y.-H."/>
            <person name="Cheng H."/>
            <person name="Xu L."/>
            <person name="Huo Y.-Y."/>
            <person name="Wang C.-S."/>
            <person name="Xu X.-W."/>
        </authorList>
    </citation>
    <scope>NUCLEOTIDE SEQUENCE [LARGE SCALE GENOMIC DNA]</scope>
    <source>
        <strain evidence="2 3">E4A9</strain>
    </source>
</reference>
<dbReference type="Proteomes" id="UP000195807">
    <property type="component" value="Chromosome"/>
</dbReference>
<gene>
    <name evidence="2" type="ORF">A9D14_03710</name>
</gene>
<evidence type="ECO:0000313" key="3">
    <source>
        <dbReference type="Proteomes" id="UP000195807"/>
    </source>
</evidence>
<evidence type="ECO:0000313" key="2">
    <source>
        <dbReference type="EMBL" id="ARU15438.1"/>
    </source>
</evidence>
<keyword evidence="1" id="KW-0472">Membrane</keyword>
<keyword evidence="1" id="KW-1133">Transmembrane helix</keyword>
<evidence type="ECO:0000256" key="1">
    <source>
        <dbReference type="SAM" id="Phobius"/>
    </source>
</evidence>
<dbReference type="EMBL" id="CP019602">
    <property type="protein sequence ID" value="ARU15438.1"/>
    <property type="molecule type" value="Genomic_DNA"/>
</dbReference>
<name>A0A1Z1F9D8_9SPHN</name>
<dbReference type="InterPro" id="IPR008621">
    <property type="entry name" value="Cbb3-typ_cyt_oxidase_comp"/>
</dbReference>
<dbReference type="STRING" id="450378.GCA_001661675_00742"/>
<feature type="transmembrane region" description="Helical" evidence="1">
    <location>
        <begin position="13"/>
        <end position="31"/>
    </location>
</feature>